<proteinExistence type="predicted"/>
<organism evidence="2 3">
    <name type="scientific">Nocardia pulmonis</name>
    <dbReference type="NCBI Taxonomy" id="2951408"/>
    <lineage>
        <taxon>Bacteria</taxon>
        <taxon>Bacillati</taxon>
        <taxon>Actinomycetota</taxon>
        <taxon>Actinomycetes</taxon>
        <taxon>Mycobacteriales</taxon>
        <taxon>Nocardiaceae</taxon>
        <taxon>Nocardia</taxon>
    </lineage>
</organism>
<keyword evidence="3" id="KW-1185">Reference proteome</keyword>
<evidence type="ECO:0000256" key="1">
    <source>
        <dbReference type="SAM" id="MobiDB-lite"/>
    </source>
</evidence>
<protein>
    <submittedName>
        <fullName evidence="2">Uncharacterized protein</fullName>
    </submittedName>
</protein>
<dbReference type="RefSeq" id="WP_251917489.1">
    <property type="nucleotide sequence ID" value="NZ_JAMRXG010000018.1"/>
</dbReference>
<evidence type="ECO:0000313" key="2">
    <source>
        <dbReference type="EMBL" id="MCM6778033.1"/>
    </source>
</evidence>
<name>A0A9X2EGZ6_9NOCA</name>
<gene>
    <name evidence="2" type="ORF">NDR86_31570</name>
</gene>
<accession>A0A9X2EGZ6</accession>
<feature type="region of interest" description="Disordered" evidence="1">
    <location>
        <begin position="1"/>
        <end position="61"/>
    </location>
</feature>
<reference evidence="2" key="1">
    <citation type="submission" date="2022-06" db="EMBL/GenBank/DDBJ databases">
        <title>Novel species in genus nocardia.</title>
        <authorList>
            <person name="Li F."/>
        </authorList>
    </citation>
    <scope>NUCLEOTIDE SEQUENCE</scope>
    <source>
        <strain evidence="2">CDC141</strain>
    </source>
</reference>
<dbReference type="Proteomes" id="UP001139157">
    <property type="component" value="Unassembled WGS sequence"/>
</dbReference>
<evidence type="ECO:0000313" key="3">
    <source>
        <dbReference type="Proteomes" id="UP001139157"/>
    </source>
</evidence>
<dbReference type="EMBL" id="JAMRXG010000018">
    <property type="protein sequence ID" value="MCM6778033.1"/>
    <property type="molecule type" value="Genomic_DNA"/>
</dbReference>
<feature type="compositionally biased region" description="Basic and acidic residues" evidence="1">
    <location>
        <begin position="1"/>
        <end position="46"/>
    </location>
</feature>
<dbReference type="AlphaFoldDB" id="A0A9X2EGZ6"/>
<comment type="caution">
    <text evidence="2">The sequence shown here is derived from an EMBL/GenBank/DDBJ whole genome shotgun (WGS) entry which is preliminary data.</text>
</comment>
<sequence>MIVSWKDSDGRQHWGAEDSKAYRKYREDNPDKPAEQADAKPEKPERTTATVVVTPDEAKSK</sequence>